<protein>
    <submittedName>
        <fullName evidence="5">Deoxyribonuclease-1</fullName>
        <ecNumber evidence="5">3.1.21.1</ecNumber>
    </submittedName>
</protein>
<evidence type="ECO:0000256" key="3">
    <source>
        <dbReference type="ARBA" id="ARBA00022801"/>
    </source>
</evidence>
<dbReference type="InterPro" id="IPR044925">
    <property type="entry name" value="His-Me_finger_sf"/>
</dbReference>
<evidence type="ECO:0000256" key="1">
    <source>
        <dbReference type="ARBA" id="ARBA00006429"/>
    </source>
</evidence>
<dbReference type="PANTHER" id="PTHR33607:SF2">
    <property type="entry name" value="ENDONUCLEASE-1"/>
    <property type="match status" value="1"/>
</dbReference>
<gene>
    <name evidence="5" type="ORF">FHR87_001803</name>
</gene>
<dbReference type="AlphaFoldDB" id="A0A839T1G7"/>
<dbReference type="Proteomes" id="UP000549250">
    <property type="component" value="Unassembled WGS sequence"/>
</dbReference>
<sequence>MRRTTLTALLGLGASILAIVFTGAKPEPPKTFSEAKKIAETIYEKRPITFYCGCHYDGNKVNLASCGYKPRKQPTRAARLEWEHIVPAWVIGHQRQCWQHGGRKNCSANDPVFSAAEADLHNLVPSIGEVNGDRSNYALGMLEKKPSQYGACQMVIDSEQKTAMPPQAVRGASARIYLYMADRYKLRLSAQDRKTYEAWNRMYPVNEWERWRNRQVGCAMGWGNPYVGPLDPKDCPGQGVVRRILDLLREKLKI</sequence>
<evidence type="ECO:0000256" key="4">
    <source>
        <dbReference type="SAM" id="SignalP"/>
    </source>
</evidence>
<reference evidence="5 6" key="1">
    <citation type="submission" date="2020-08" db="EMBL/GenBank/DDBJ databases">
        <title>Genomic Encyclopedia of Type Strains, Phase III (KMG-III): the genomes of soil and plant-associated and newly described type strains.</title>
        <authorList>
            <person name="Whitman W."/>
        </authorList>
    </citation>
    <scope>NUCLEOTIDE SEQUENCE [LARGE SCALE GENOMIC DNA]</scope>
    <source>
        <strain evidence="5 6">CECT 4462</strain>
    </source>
</reference>
<evidence type="ECO:0000313" key="5">
    <source>
        <dbReference type="EMBL" id="MBB3103407.1"/>
    </source>
</evidence>
<dbReference type="RefSeq" id="WP_183166350.1">
    <property type="nucleotide sequence ID" value="NZ_JACHXI010000007.1"/>
</dbReference>
<dbReference type="EMBL" id="JACHXI010000007">
    <property type="protein sequence ID" value="MBB3103407.1"/>
    <property type="molecule type" value="Genomic_DNA"/>
</dbReference>
<name>A0A839T1G7_AZOMA</name>
<dbReference type="Pfam" id="PF04231">
    <property type="entry name" value="Endonuclease_1"/>
    <property type="match status" value="1"/>
</dbReference>
<comment type="caution">
    <text evidence="5">The sequence shown here is derived from an EMBL/GenBank/DDBJ whole genome shotgun (WGS) entry which is preliminary data.</text>
</comment>
<comment type="similarity">
    <text evidence="1">Belongs to the EndA/NucM nuclease family.</text>
</comment>
<keyword evidence="6" id="KW-1185">Reference proteome</keyword>
<feature type="signal peptide" evidence="4">
    <location>
        <begin position="1"/>
        <end position="24"/>
    </location>
</feature>
<proteinExistence type="inferred from homology"/>
<accession>A0A839T1G7</accession>
<dbReference type="SUPFAM" id="SSF54060">
    <property type="entry name" value="His-Me finger endonucleases"/>
    <property type="match status" value="1"/>
</dbReference>
<keyword evidence="2" id="KW-0540">Nuclease</keyword>
<evidence type="ECO:0000256" key="2">
    <source>
        <dbReference type="ARBA" id="ARBA00022722"/>
    </source>
</evidence>
<feature type="chain" id="PRO_5032365283" evidence="4">
    <location>
        <begin position="25"/>
        <end position="254"/>
    </location>
</feature>
<dbReference type="EC" id="3.1.21.1" evidence="5"/>
<dbReference type="GO" id="GO:0004530">
    <property type="term" value="F:deoxyribonuclease I activity"/>
    <property type="evidence" value="ECO:0007669"/>
    <property type="project" value="UniProtKB-EC"/>
</dbReference>
<keyword evidence="4" id="KW-0732">Signal</keyword>
<evidence type="ECO:0000313" key="6">
    <source>
        <dbReference type="Proteomes" id="UP000549250"/>
    </source>
</evidence>
<dbReference type="InterPro" id="IPR007346">
    <property type="entry name" value="Endonuclease-I"/>
</dbReference>
<dbReference type="PANTHER" id="PTHR33607">
    <property type="entry name" value="ENDONUCLEASE-1"/>
    <property type="match status" value="1"/>
</dbReference>
<keyword evidence="3 5" id="KW-0378">Hydrolase</keyword>
<organism evidence="5 6">
    <name type="scientific">Azomonas macrocytogenes</name>
    <name type="common">Azotobacter macrocytogenes</name>
    <dbReference type="NCBI Taxonomy" id="69962"/>
    <lineage>
        <taxon>Bacteria</taxon>
        <taxon>Pseudomonadati</taxon>
        <taxon>Pseudomonadota</taxon>
        <taxon>Gammaproteobacteria</taxon>
        <taxon>Pseudomonadales</taxon>
        <taxon>Pseudomonadaceae</taxon>
        <taxon>Azomonas</taxon>
    </lineage>
</organism>